<dbReference type="RefSeq" id="WP_073329459.1">
    <property type="nucleotide sequence ID" value="NZ_FQYO01000003.1"/>
</dbReference>
<dbReference type="GO" id="GO:0046872">
    <property type="term" value="F:metal ion binding"/>
    <property type="evidence" value="ECO:0007669"/>
    <property type="project" value="UniProtKB-KW"/>
</dbReference>
<dbReference type="Pfam" id="PF04962">
    <property type="entry name" value="KduI"/>
    <property type="match status" value="1"/>
</dbReference>
<proteinExistence type="inferred from homology"/>
<evidence type="ECO:0000256" key="2">
    <source>
        <dbReference type="ARBA" id="ARBA00001947"/>
    </source>
</evidence>
<gene>
    <name evidence="9" type="ORF">SAMN05444417_2034</name>
</gene>
<dbReference type="InterPro" id="IPR011051">
    <property type="entry name" value="RmlC_Cupin_sf"/>
</dbReference>
<dbReference type="PANTHER" id="PTHR38461:SF1">
    <property type="entry name" value="4-DEOXY-L-THREO-5-HEXOSULOSE-URONATE KETOL-ISOMERASE"/>
    <property type="match status" value="1"/>
</dbReference>
<reference evidence="9 10" key="1">
    <citation type="submission" date="2016-11" db="EMBL/GenBank/DDBJ databases">
        <authorList>
            <person name="Jaros S."/>
            <person name="Januszkiewicz K."/>
            <person name="Wedrychowicz H."/>
        </authorList>
    </citation>
    <scope>NUCLEOTIDE SEQUENCE [LARGE SCALE GENOMIC DNA]</scope>
    <source>
        <strain evidence="9 10">DSM 100565</strain>
    </source>
</reference>
<dbReference type="NCBIfam" id="NF002091">
    <property type="entry name" value="PRK00924.1"/>
    <property type="match status" value="1"/>
</dbReference>
<dbReference type="GO" id="GO:0042840">
    <property type="term" value="P:D-glucuronate catabolic process"/>
    <property type="evidence" value="ECO:0007669"/>
    <property type="project" value="TreeGrafter"/>
</dbReference>
<keyword evidence="7" id="KW-0862">Zinc</keyword>
<dbReference type="EMBL" id="FQYO01000003">
    <property type="protein sequence ID" value="SHI85759.1"/>
    <property type="molecule type" value="Genomic_DNA"/>
</dbReference>
<comment type="catalytic activity">
    <reaction evidence="1">
        <text>5-dehydro-4-deoxy-D-glucuronate = 3-deoxy-D-glycero-2,5-hexodiulosonate</text>
        <dbReference type="Rhea" id="RHEA:23896"/>
        <dbReference type="ChEBI" id="CHEBI:17117"/>
        <dbReference type="ChEBI" id="CHEBI:29071"/>
        <dbReference type="EC" id="5.3.1.17"/>
    </reaction>
</comment>
<dbReference type="CDD" id="cd20491">
    <property type="entry name" value="cupin_KduI_C"/>
    <property type="match status" value="1"/>
</dbReference>
<dbReference type="PANTHER" id="PTHR38461">
    <property type="entry name" value="4-DEOXY-L-THREO-5-HEXOSULOSE-URONATE KETOL-ISOMERASE"/>
    <property type="match status" value="1"/>
</dbReference>
<sequence>MTTTWTTRYGGSPAMMDSMTQEDLREEYLIPAIFAPGEARLCYTHVDRMIVGGIVPAGGALQIGDGAEVGTDHLFQAREGGIANLGRGAGTITVDGTAHRLDPRDILYVGRGAREVMLESDSAGTPAEFYLNSVPAQVDHPTKVITRAESKAVTMGDPAKANLRTLRMYIHPEVSPSCLLLMGITDPAEGSVWNTMPPHTHERRMEAYVYFGMSEEDRVFHFMGRPDNTRHLTVASGDAVLSPAWSIHMGCGTGPYAFVWGMTGENQVYQEMSPVAVRDLV</sequence>
<evidence type="ECO:0000256" key="4">
    <source>
        <dbReference type="ARBA" id="ARBA00008086"/>
    </source>
</evidence>
<protein>
    <recommendedName>
        <fullName evidence="5">5-dehydro-4-deoxy-D-glucuronate isomerase</fullName>
        <ecNumber evidence="5">5.3.1.17</ecNumber>
    </recommendedName>
</protein>
<evidence type="ECO:0000256" key="7">
    <source>
        <dbReference type="ARBA" id="ARBA00022833"/>
    </source>
</evidence>
<keyword evidence="8 9" id="KW-0413">Isomerase</keyword>
<evidence type="ECO:0000256" key="1">
    <source>
        <dbReference type="ARBA" id="ARBA00000552"/>
    </source>
</evidence>
<dbReference type="GO" id="GO:0045490">
    <property type="term" value="P:pectin catabolic process"/>
    <property type="evidence" value="ECO:0007669"/>
    <property type="project" value="UniProtKB-UniPathway"/>
</dbReference>
<accession>A0A1M6EK12</accession>
<dbReference type="GO" id="GO:0008697">
    <property type="term" value="F:4-deoxy-L-threo-5-hexosulose-uronate ketol-isomerase activity"/>
    <property type="evidence" value="ECO:0007669"/>
    <property type="project" value="UniProtKB-EC"/>
</dbReference>
<dbReference type="OrthoDB" id="9770644at2"/>
<dbReference type="Proteomes" id="UP000184292">
    <property type="component" value="Unassembled WGS sequence"/>
</dbReference>
<evidence type="ECO:0000256" key="5">
    <source>
        <dbReference type="ARBA" id="ARBA00012547"/>
    </source>
</evidence>
<comment type="similarity">
    <text evidence="4">Belongs to the KduI family.</text>
</comment>
<evidence type="ECO:0000256" key="8">
    <source>
        <dbReference type="ARBA" id="ARBA00023235"/>
    </source>
</evidence>
<dbReference type="Gene3D" id="2.60.120.10">
    <property type="entry name" value="Jelly Rolls"/>
    <property type="match status" value="1"/>
</dbReference>
<dbReference type="InterPro" id="IPR027449">
    <property type="entry name" value="KduI_N"/>
</dbReference>
<dbReference type="CDD" id="cd20294">
    <property type="entry name" value="cupin_KduI_N"/>
    <property type="match status" value="1"/>
</dbReference>
<evidence type="ECO:0000313" key="10">
    <source>
        <dbReference type="Proteomes" id="UP000184292"/>
    </source>
</evidence>
<evidence type="ECO:0000256" key="6">
    <source>
        <dbReference type="ARBA" id="ARBA00022723"/>
    </source>
</evidence>
<dbReference type="InterPro" id="IPR007045">
    <property type="entry name" value="KduI"/>
</dbReference>
<keyword evidence="10" id="KW-1185">Reference proteome</keyword>
<organism evidence="9 10">
    <name type="scientific">Wenxinia saemankumensis</name>
    <dbReference type="NCBI Taxonomy" id="1447782"/>
    <lineage>
        <taxon>Bacteria</taxon>
        <taxon>Pseudomonadati</taxon>
        <taxon>Pseudomonadota</taxon>
        <taxon>Alphaproteobacteria</taxon>
        <taxon>Rhodobacterales</taxon>
        <taxon>Roseobacteraceae</taxon>
        <taxon>Wenxinia</taxon>
    </lineage>
</organism>
<comment type="pathway">
    <text evidence="3">Glycan metabolism; pectin degradation; 2-dehydro-3-deoxy-D-gluconate from pectin: step 4/5.</text>
</comment>
<dbReference type="InterPro" id="IPR021120">
    <property type="entry name" value="KduI/IolB_isomerase"/>
</dbReference>
<evidence type="ECO:0000313" key="9">
    <source>
        <dbReference type="EMBL" id="SHI85759.1"/>
    </source>
</evidence>
<dbReference type="STRING" id="1447782.SAMN05444417_2034"/>
<keyword evidence="6" id="KW-0479">Metal-binding</keyword>
<dbReference type="GO" id="GO:0019698">
    <property type="term" value="P:D-galacturonate catabolic process"/>
    <property type="evidence" value="ECO:0007669"/>
    <property type="project" value="TreeGrafter"/>
</dbReference>
<dbReference type="Gene3D" id="2.60.120.520">
    <property type="entry name" value="pectin degrading enzyme 5-keto 4- deoxyuronate isomerase, domain 1"/>
    <property type="match status" value="1"/>
</dbReference>
<dbReference type="InterPro" id="IPR014710">
    <property type="entry name" value="RmlC-like_jellyroll"/>
</dbReference>
<dbReference type="UniPathway" id="UPA00545">
    <property type="reaction ID" value="UER00826"/>
</dbReference>
<dbReference type="AlphaFoldDB" id="A0A1M6EK12"/>
<comment type="cofactor">
    <cofactor evidence="2">
        <name>Zn(2+)</name>
        <dbReference type="ChEBI" id="CHEBI:29105"/>
    </cofactor>
</comment>
<evidence type="ECO:0000256" key="3">
    <source>
        <dbReference type="ARBA" id="ARBA00005148"/>
    </source>
</evidence>
<name>A0A1M6EK12_9RHOB</name>
<dbReference type="EC" id="5.3.1.17" evidence="5"/>
<dbReference type="SUPFAM" id="SSF51182">
    <property type="entry name" value="RmlC-like cupins"/>
    <property type="match status" value="1"/>
</dbReference>